<name>A0AAN1WKV8_9GAMM</name>
<evidence type="ECO:0000313" key="3">
    <source>
        <dbReference type="Proteomes" id="UP001320119"/>
    </source>
</evidence>
<organism evidence="2 3">
    <name type="scientific">Marinagarivorans cellulosilyticus</name>
    <dbReference type="NCBI Taxonomy" id="2721545"/>
    <lineage>
        <taxon>Bacteria</taxon>
        <taxon>Pseudomonadati</taxon>
        <taxon>Pseudomonadota</taxon>
        <taxon>Gammaproteobacteria</taxon>
        <taxon>Cellvibrionales</taxon>
        <taxon>Cellvibrionaceae</taxon>
        <taxon>Marinagarivorans</taxon>
    </lineage>
</organism>
<dbReference type="AlphaFoldDB" id="A0AAN1WKV8"/>
<reference evidence="2 3" key="1">
    <citation type="journal article" date="2022" name="IScience">
        <title>An ultrasensitive nanofiber-based assay for enzymatic hydrolysis and deep-sea microbial degradation of cellulose.</title>
        <authorList>
            <person name="Tsudome M."/>
            <person name="Tachioka M."/>
            <person name="Miyazaki M."/>
            <person name="Uchimura K."/>
            <person name="Tsuda M."/>
            <person name="Takaki Y."/>
            <person name="Deguchi S."/>
        </authorList>
    </citation>
    <scope>NUCLEOTIDE SEQUENCE [LARGE SCALE GENOMIC DNA]</scope>
    <source>
        <strain evidence="2 3">GE09</strain>
    </source>
</reference>
<feature type="region of interest" description="Disordered" evidence="1">
    <location>
        <begin position="1"/>
        <end position="50"/>
    </location>
</feature>
<dbReference type="Proteomes" id="UP001320119">
    <property type="component" value="Chromosome"/>
</dbReference>
<keyword evidence="3" id="KW-1185">Reference proteome</keyword>
<sequence>MNRRKKVNQILKKKAKQRTAKLNPKPKSAYVAKAQRSDQTAASDGPCVSE</sequence>
<feature type="compositionally biased region" description="Basic residues" evidence="1">
    <location>
        <begin position="1"/>
        <end position="19"/>
    </location>
</feature>
<dbReference type="KEGG" id="marq:MARGE09_P3574"/>
<evidence type="ECO:0000256" key="1">
    <source>
        <dbReference type="SAM" id="MobiDB-lite"/>
    </source>
</evidence>
<accession>A0AAN1WKV8</accession>
<dbReference type="Pfam" id="PF11661">
    <property type="entry name" value="DUF2986"/>
    <property type="match status" value="1"/>
</dbReference>
<dbReference type="EMBL" id="AP023086">
    <property type="protein sequence ID" value="BCD99372.1"/>
    <property type="molecule type" value="Genomic_DNA"/>
</dbReference>
<proteinExistence type="predicted"/>
<evidence type="ECO:0000313" key="2">
    <source>
        <dbReference type="EMBL" id="BCD99372.1"/>
    </source>
</evidence>
<gene>
    <name evidence="2" type="ORF">MARGE09_P3574</name>
</gene>
<protein>
    <recommendedName>
        <fullName evidence="4">DUF2986 domain-containing protein</fullName>
    </recommendedName>
</protein>
<dbReference type="RefSeq" id="WP_236984601.1">
    <property type="nucleotide sequence ID" value="NZ_AP023086.1"/>
</dbReference>
<dbReference type="InterPro" id="IPR021677">
    <property type="entry name" value="DUF2986"/>
</dbReference>
<evidence type="ECO:0008006" key="4">
    <source>
        <dbReference type="Google" id="ProtNLM"/>
    </source>
</evidence>